<dbReference type="EMBL" id="JBCITK010000002">
    <property type="protein sequence ID" value="MEN0645537.1"/>
    <property type="molecule type" value="Genomic_DNA"/>
</dbReference>
<gene>
    <name evidence="1" type="ORF">MKY91_20440</name>
</gene>
<evidence type="ECO:0000313" key="1">
    <source>
        <dbReference type="EMBL" id="MEN0645537.1"/>
    </source>
</evidence>
<reference evidence="1 2" key="1">
    <citation type="submission" date="2024-03" db="EMBL/GenBank/DDBJ databases">
        <title>Bacilli Hybrid Assemblies.</title>
        <authorList>
            <person name="Kovac J."/>
        </authorList>
    </citation>
    <scope>NUCLEOTIDE SEQUENCE [LARGE SCALE GENOMIC DNA]</scope>
    <source>
        <strain evidence="1 2">FSL R7-0666</strain>
    </source>
</reference>
<organism evidence="1 2">
    <name type="scientific">Alkalicoccobacillus gibsonii</name>
    <dbReference type="NCBI Taxonomy" id="79881"/>
    <lineage>
        <taxon>Bacteria</taxon>
        <taxon>Bacillati</taxon>
        <taxon>Bacillota</taxon>
        <taxon>Bacilli</taxon>
        <taxon>Bacillales</taxon>
        <taxon>Bacillaceae</taxon>
        <taxon>Alkalicoccobacillus</taxon>
    </lineage>
</organism>
<sequence>MSKDYLNDFMIRATYHGIKAENPELGVSMNDVTSIMLYDRIPKDNFSVDLFTTITNYKKIVYLILKNVREGSVDFIKDLDAVVDLFSEGIFNYKFSIGDYLVQEDLTKLFEDPSTKNCVNWYNSFLKKDPADSRLFFIGWSIINRVLFSSNQPPFVLKVKPSLLDHGLPFTEADLDQLQKEELYYMSLFEGKIST</sequence>
<dbReference type="RefSeq" id="WP_343132204.1">
    <property type="nucleotide sequence ID" value="NZ_JBCITK010000002.1"/>
</dbReference>
<evidence type="ECO:0000313" key="2">
    <source>
        <dbReference type="Proteomes" id="UP001418796"/>
    </source>
</evidence>
<dbReference type="Proteomes" id="UP001418796">
    <property type="component" value="Unassembled WGS sequence"/>
</dbReference>
<name>A0ABU9VNQ3_9BACI</name>
<proteinExistence type="predicted"/>
<protein>
    <submittedName>
        <fullName evidence="1">Uncharacterized protein</fullName>
    </submittedName>
</protein>
<comment type="caution">
    <text evidence="1">The sequence shown here is derived from an EMBL/GenBank/DDBJ whole genome shotgun (WGS) entry which is preliminary data.</text>
</comment>
<accession>A0ABU9VNQ3</accession>
<keyword evidence="2" id="KW-1185">Reference proteome</keyword>